<comment type="caution">
    <text evidence="1">The sequence shown here is derived from an EMBL/GenBank/DDBJ whole genome shotgun (WGS) entry which is preliminary data.</text>
</comment>
<evidence type="ECO:0000313" key="1">
    <source>
        <dbReference type="EMBL" id="MCD9642082.1"/>
    </source>
</evidence>
<dbReference type="EMBL" id="JACEIK010003532">
    <property type="protein sequence ID" value="MCD9642082.1"/>
    <property type="molecule type" value="Genomic_DNA"/>
</dbReference>
<dbReference type="Proteomes" id="UP000823775">
    <property type="component" value="Unassembled WGS sequence"/>
</dbReference>
<organism evidence="1 2">
    <name type="scientific">Datura stramonium</name>
    <name type="common">Jimsonweed</name>
    <name type="synonym">Common thornapple</name>
    <dbReference type="NCBI Taxonomy" id="4076"/>
    <lineage>
        <taxon>Eukaryota</taxon>
        <taxon>Viridiplantae</taxon>
        <taxon>Streptophyta</taxon>
        <taxon>Embryophyta</taxon>
        <taxon>Tracheophyta</taxon>
        <taxon>Spermatophyta</taxon>
        <taxon>Magnoliopsida</taxon>
        <taxon>eudicotyledons</taxon>
        <taxon>Gunneridae</taxon>
        <taxon>Pentapetalae</taxon>
        <taxon>asterids</taxon>
        <taxon>lamiids</taxon>
        <taxon>Solanales</taxon>
        <taxon>Solanaceae</taxon>
        <taxon>Solanoideae</taxon>
        <taxon>Datureae</taxon>
        <taxon>Datura</taxon>
    </lineage>
</organism>
<reference evidence="1 2" key="1">
    <citation type="journal article" date="2021" name="BMC Genomics">
        <title>Datura genome reveals duplications of psychoactive alkaloid biosynthetic genes and high mutation rate following tissue culture.</title>
        <authorList>
            <person name="Rajewski A."/>
            <person name="Carter-House D."/>
            <person name="Stajich J."/>
            <person name="Litt A."/>
        </authorList>
    </citation>
    <scope>NUCLEOTIDE SEQUENCE [LARGE SCALE GENOMIC DNA]</scope>
    <source>
        <strain evidence="1">AR-01</strain>
    </source>
</reference>
<protein>
    <submittedName>
        <fullName evidence="1">Uncharacterized protein</fullName>
    </submittedName>
</protein>
<proteinExistence type="predicted"/>
<gene>
    <name evidence="1" type="ORF">HAX54_028717</name>
</gene>
<sequence>MPDVALEQYLLHKDPLKGALVYDKEQVNSVESIECLSNLDSTNGYVMRGAAFKRLDKPSTWEKPKTSIEKALVLDLKLVLSPVWYTYLGLEMSIGSKRTEIVDLVQGVDGETDGPSGVRQPIEVASWLQ</sequence>
<keyword evidence="2" id="KW-1185">Reference proteome</keyword>
<name>A0ABS8V6Q7_DATST</name>
<evidence type="ECO:0000313" key="2">
    <source>
        <dbReference type="Proteomes" id="UP000823775"/>
    </source>
</evidence>
<accession>A0ABS8V6Q7</accession>